<evidence type="ECO:0000256" key="6">
    <source>
        <dbReference type="SAM" id="MobiDB-lite"/>
    </source>
</evidence>
<accession>A0A1L7X698</accession>
<keyword evidence="4 7" id="KW-0472">Membrane</keyword>
<evidence type="ECO:0000256" key="1">
    <source>
        <dbReference type="ARBA" id="ARBA00004141"/>
    </source>
</evidence>
<dbReference type="Proteomes" id="UP000184330">
    <property type="component" value="Unassembled WGS sequence"/>
</dbReference>
<dbReference type="PANTHER" id="PTHR33048">
    <property type="entry name" value="PTH11-LIKE INTEGRAL MEMBRANE PROTEIN (AFU_ORTHOLOGUE AFUA_5G11245)"/>
    <property type="match status" value="1"/>
</dbReference>
<dbReference type="EMBL" id="FJOG01000016">
    <property type="protein sequence ID" value="CZR60532.1"/>
    <property type="molecule type" value="Genomic_DNA"/>
</dbReference>
<feature type="transmembrane region" description="Helical" evidence="7">
    <location>
        <begin position="178"/>
        <end position="202"/>
    </location>
</feature>
<dbReference type="InterPro" id="IPR049326">
    <property type="entry name" value="Rhodopsin_dom_fungi"/>
</dbReference>
<keyword evidence="10" id="KW-1185">Reference proteome</keyword>
<evidence type="ECO:0000256" key="7">
    <source>
        <dbReference type="SAM" id="Phobius"/>
    </source>
</evidence>
<dbReference type="PANTHER" id="PTHR33048:SF129">
    <property type="entry name" value="INTEGRAL MEMBRANE PROTEIN-RELATED"/>
    <property type="match status" value="1"/>
</dbReference>
<dbReference type="Pfam" id="PF20684">
    <property type="entry name" value="Fung_rhodopsin"/>
    <property type="match status" value="1"/>
</dbReference>
<dbReference type="InterPro" id="IPR052337">
    <property type="entry name" value="SAT4-like"/>
</dbReference>
<comment type="subcellular location">
    <subcellularLocation>
        <location evidence="1">Membrane</location>
        <topology evidence="1">Multi-pass membrane protein</topology>
    </subcellularLocation>
</comment>
<keyword evidence="2 7" id="KW-0812">Transmembrane</keyword>
<sequence>MADPSQVPISAEAHHAANLFVGLTVPLFTAALATIINRIVFKLRSRVRLGLDDGFIVVGFVLATVDWALLMAATAWYSNSSRPFATVSQAQQTVMLGVISVPIWGFSVGFIKISMAFLLLRFQQNTAWRWFLYALIGVIAVVMIASSIFAIVQCLPLAAVWDRTIVGAKCISPSHIRIVSNFVGGFSIATDLVLSLFPLTFIVKLRRPFMEKALISLLMAVGLTASAASITKAVLIQQWVNDIDGLYIGIVMSTLGSVEMLIGSTAACLPGLKSTVQRFLTYCGFDFNSDFSNSHAFFRSIGQAMSLQNISLEPTSRALKQEESSRTDSSKSSAANLETGGVDS</sequence>
<feature type="domain" description="Rhodopsin" evidence="8">
    <location>
        <begin position="38"/>
        <end position="278"/>
    </location>
</feature>
<evidence type="ECO:0000313" key="10">
    <source>
        <dbReference type="Proteomes" id="UP000184330"/>
    </source>
</evidence>
<reference evidence="9 10" key="1">
    <citation type="submission" date="2016-03" db="EMBL/GenBank/DDBJ databases">
        <authorList>
            <person name="Ploux O."/>
        </authorList>
    </citation>
    <scope>NUCLEOTIDE SEQUENCE [LARGE SCALE GENOMIC DNA]</scope>
    <source>
        <strain evidence="9 10">UAMH 11012</strain>
    </source>
</reference>
<proteinExistence type="inferred from homology"/>
<dbReference type="GO" id="GO:0016020">
    <property type="term" value="C:membrane"/>
    <property type="evidence" value="ECO:0007669"/>
    <property type="project" value="UniProtKB-SubCell"/>
</dbReference>
<feature type="transmembrane region" description="Helical" evidence="7">
    <location>
        <begin position="246"/>
        <end position="269"/>
    </location>
</feature>
<evidence type="ECO:0000256" key="4">
    <source>
        <dbReference type="ARBA" id="ARBA00023136"/>
    </source>
</evidence>
<protein>
    <recommendedName>
        <fullName evidence="8">Rhodopsin domain-containing protein</fullName>
    </recommendedName>
</protein>
<name>A0A1L7X698_9HELO</name>
<evidence type="ECO:0000313" key="9">
    <source>
        <dbReference type="EMBL" id="CZR60532.1"/>
    </source>
</evidence>
<evidence type="ECO:0000256" key="2">
    <source>
        <dbReference type="ARBA" id="ARBA00022692"/>
    </source>
</evidence>
<comment type="similarity">
    <text evidence="5">Belongs to the SAT4 family.</text>
</comment>
<feature type="transmembrane region" description="Helical" evidence="7">
    <location>
        <begin position="97"/>
        <end position="120"/>
    </location>
</feature>
<dbReference type="AlphaFoldDB" id="A0A1L7X698"/>
<keyword evidence="3 7" id="KW-1133">Transmembrane helix</keyword>
<evidence type="ECO:0000256" key="5">
    <source>
        <dbReference type="ARBA" id="ARBA00038359"/>
    </source>
</evidence>
<feature type="region of interest" description="Disordered" evidence="6">
    <location>
        <begin position="317"/>
        <end position="344"/>
    </location>
</feature>
<dbReference type="OrthoDB" id="5278984at2759"/>
<feature type="compositionally biased region" description="Basic and acidic residues" evidence="6">
    <location>
        <begin position="319"/>
        <end position="329"/>
    </location>
</feature>
<gene>
    <name evidence="9" type="ORF">PAC_10428</name>
</gene>
<feature type="transmembrane region" description="Helical" evidence="7">
    <location>
        <begin position="214"/>
        <end position="240"/>
    </location>
</feature>
<feature type="transmembrane region" description="Helical" evidence="7">
    <location>
        <begin position="20"/>
        <end position="41"/>
    </location>
</feature>
<evidence type="ECO:0000256" key="3">
    <source>
        <dbReference type="ARBA" id="ARBA00022989"/>
    </source>
</evidence>
<organism evidence="9 10">
    <name type="scientific">Phialocephala subalpina</name>
    <dbReference type="NCBI Taxonomy" id="576137"/>
    <lineage>
        <taxon>Eukaryota</taxon>
        <taxon>Fungi</taxon>
        <taxon>Dikarya</taxon>
        <taxon>Ascomycota</taxon>
        <taxon>Pezizomycotina</taxon>
        <taxon>Leotiomycetes</taxon>
        <taxon>Helotiales</taxon>
        <taxon>Mollisiaceae</taxon>
        <taxon>Phialocephala</taxon>
        <taxon>Phialocephala fortinii species complex</taxon>
    </lineage>
</organism>
<evidence type="ECO:0000259" key="8">
    <source>
        <dbReference type="Pfam" id="PF20684"/>
    </source>
</evidence>
<feature type="transmembrane region" description="Helical" evidence="7">
    <location>
        <begin position="53"/>
        <end position="77"/>
    </location>
</feature>
<feature type="transmembrane region" description="Helical" evidence="7">
    <location>
        <begin position="132"/>
        <end position="158"/>
    </location>
</feature>